<evidence type="ECO:0000313" key="3">
    <source>
        <dbReference type="EMBL" id="CCA70319.1"/>
    </source>
</evidence>
<name>G4TG76_SERID</name>
<evidence type="ECO:0008006" key="5">
    <source>
        <dbReference type="Google" id="ProtNLM"/>
    </source>
</evidence>
<dbReference type="OrthoDB" id="3233375at2759"/>
<dbReference type="eggNOG" id="ENOG502SRAM">
    <property type="taxonomic scope" value="Eukaryota"/>
</dbReference>
<evidence type="ECO:0000313" key="4">
    <source>
        <dbReference type="Proteomes" id="UP000007148"/>
    </source>
</evidence>
<keyword evidence="1" id="KW-0472">Membrane</keyword>
<keyword evidence="2" id="KW-0732">Signal</keyword>
<proteinExistence type="predicted"/>
<feature type="signal peptide" evidence="2">
    <location>
        <begin position="1"/>
        <end position="22"/>
    </location>
</feature>
<keyword evidence="1" id="KW-1133">Transmembrane helix</keyword>
<organism evidence="3 4">
    <name type="scientific">Serendipita indica (strain DSM 11827)</name>
    <name type="common">Root endophyte fungus</name>
    <name type="synonym">Piriformospora indica</name>
    <dbReference type="NCBI Taxonomy" id="1109443"/>
    <lineage>
        <taxon>Eukaryota</taxon>
        <taxon>Fungi</taxon>
        <taxon>Dikarya</taxon>
        <taxon>Basidiomycota</taxon>
        <taxon>Agaricomycotina</taxon>
        <taxon>Agaricomycetes</taxon>
        <taxon>Sebacinales</taxon>
        <taxon>Serendipitaceae</taxon>
        <taxon>Serendipita</taxon>
    </lineage>
</organism>
<accession>G4TG76</accession>
<feature type="chain" id="PRO_5003469085" description="Protein BIG1" evidence="2">
    <location>
        <begin position="23"/>
        <end position="327"/>
    </location>
</feature>
<keyword evidence="4" id="KW-1185">Reference proteome</keyword>
<reference evidence="3 4" key="1">
    <citation type="journal article" date="2011" name="PLoS Pathog.">
        <title>Endophytic Life Strategies Decoded by Genome and Transcriptome Analyses of the Mutualistic Root Symbiont Piriformospora indica.</title>
        <authorList>
            <person name="Zuccaro A."/>
            <person name="Lahrmann U."/>
            <person name="Guldener U."/>
            <person name="Langen G."/>
            <person name="Pfiffi S."/>
            <person name="Biedenkopf D."/>
            <person name="Wong P."/>
            <person name="Samans B."/>
            <person name="Grimm C."/>
            <person name="Basiewicz M."/>
            <person name="Murat C."/>
            <person name="Martin F."/>
            <person name="Kogel K.H."/>
        </authorList>
    </citation>
    <scope>NUCLEOTIDE SEQUENCE [LARGE SCALE GENOMIC DNA]</scope>
    <source>
        <strain evidence="3 4">DSM 11827</strain>
    </source>
</reference>
<dbReference type="InParanoid" id="G4TG76"/>
<dbReference type="Proteomes" id="UP000007148">
    <property type="component" value="Unassembled WGS sequence"/>
</dbReference>
<protein>
    <recommendedName>
        <fullName evidence="5">Protein BIG1</fullName>
    </recommendedName>
</protein>
<comment type="caution">
    <text evidence="3">The sequence shown here is derived from an EMBL/GenBank/DDBJ whole genome shotgun (WGS) entry which is preliminary data.</text>
</comment>
<dbReference type="HOGENOM" id="CLU_850249_0_0_1"/>
<dbReference type="AlphaFoldDB" id="G4TG76"/>
<evidence type="ECO:0000256" key="2">
    <source>
        <dbReference type="SAM" id="SignalP"/>
    </source>
</evidence>
<feature type="transmembrane region" description="Helical" evidence="1">
    <location>
        <begin position="250"/>
        <end position="274"/>
    </location>
</feature>
<sequence>MRFSSATLLLSSVGVFSTSALAAPIRVVVVEKISTDALDNFFRSIRIGHAAAAAAGPGPGPGAINGHGLADSSPSTDEVHALPFPIDFGIKPEPRPAVDVGEPATKPLPMTPELEFDTFGPLMGVHSAGDCRDESSMRVKFEKLEDKIRHWLGMALISRSPLCGSEQPLLSKFEINPKKMVPPPGLVASGRMPCHSSAATAATPGMIGVHVVSTRPPMRPNFWMHRMRPQSFSGRLQRALNSLTPFESGVVAFVVGCGLGVLVRMIFVFIILGVRMWKCSKKRHDGQVQLGEEEDEDAKEIVGVVLFDAGSIKAASVDDLPLYQEKV</sequence>
<keyword evidence="1" id="KW-0812">Transmembrane</keyword>
<dbReference type="EMBL" id="CAFZ01000079">
    <property type="protein sequence ID" value="CCA70319.1"/>
    <property type="molecule type" value="Genomic_DNA"/>
</dbReference>
<evidence type="ECO:0000256" key="1">
    <source>
        <dbReference type="SAM" id="Phobius"/>
    </source>
</evidence>
<gene>
    <name evidence="3" type="ORF">PIIN_04258</name>
</gene>